<dbReference type="InterPro" id="IPR036390">
    <property type="entry name" value="WH_DNA-bd_sf"/>
</dbReference>
<evidence type="ECO:0000256" key="3">
    <source>
        <dbReference type="ARBA" id="ARBA00023163"/>
    </source>
</evidence>
<evidence type="ECO:0000256" key="1">
    <source>
        <dbReference type="ARBA" id="ARBA00023015"/>
    </source>
</evidence>
<dbReference type="GO" id="GO:0003677">
    <property type="term" value="F:DNA binding"/>
    <property type="evidence" value="ECO:0007669"/>
    <property type="project" value="UniProtKB-KW"/>
</dbReference>
<keyword evidence="1" id="KW-0805">Transcription regulation</keyword>
<dbReference type="SMART" id="SM00895">
    <property type="entry name" value="FCD"/>
    <property type="match status" value="1"/>
</dbReference>
<dbReference type="PANTHER" id="PTHR43537">
    <property type="entry name" value="TRANSCRIPTIONAL REGULATOR, GNTR FAMILY"/>
    <property type="match status" value="1"/>
</dbReference>
<evidence type="ECO:0000259" key="4">
    <source>
        <dbReference type="PROSITE" id="PS50949"/>
    </source>
</evidence>
<evidence type="ECO:0000313" key="6">
    <source>
        <dbReference type="Proteomes" id="UP000182409"/>
    </source>
</evidence>
<dbReference type="OrthoDB" id="9782299at2"/>
<sequence>MPTDSLTTRVIDHVFDHIRLNGLTSGETLPSEMRTSTDLKISRGIVREAFRSLEVAGIIEKGNGRSPKVGELNNSFLTHLMLHALSTSQVSMKQVLEIRTLLEVHAAQMAAKRRTKSDIARLRAAVSGMKKAAGTPDVFVAHDLEFHAVIDGATGNPLVDMMCGAMHECMQQTMRVGIVNRRAKADILKVVETHHQIVDAVEEGNSQRAGVLMRKHFEEAKKSIARSGVE</sequence>
<organism evidence="5 6">
    <name type="scientific">Terriglobus roseus</name>
    <dbReference type="NCBI Taxonomy" id="392734"/>
    <lineage>
        <taxon>Bacteria</taxon>
        <taxon>Pseudomonadati</taxon>
        <taxon>Acidobacteriota</taxon>
        <taxon>Terriglobia</taxon>
        <taxon>Terriglobales</taxon>
        <taxon>Acidobacteriaceae</taxon>
        <taxon>Terriglobus</taxon>
    </lineage>
</organism>
<gene>
    <name evidence="5" type="ORF">SAMN05443244_2379</name>
</gene>
<dbReference type="Pfam" id="PF07729">
    <property type="entry name" value="FCD"/>
    <property type="match status" value="1"/>
</dbReference>
<dbReference type="InterPro" id="IPR008920">
    <property type="entry name" value="TF_FadR/GntR_C"/>
</dbReference>
<dbReference type="InterPro" id="IPR000524">
    <property type="entry name" value="Tscrpt_reg_HTH_GntR"/>
</dbReference>
<dbReference type="Gene3D" id="1.10.10.10">
    <property type="entry name" value="Winged helix-like DNA-binding domain superfamily/Winged helix DNA-binding domain"/>
    <property type="match status" value="1"/>
</dbReference>
<dbReference type="Gene3D" id="1.20.120.530">
    <property type="entry name" value="GntR ligand-binding domain-like"/>
    <property type="match status" value="1"/>
</dbReference>
<evidence type="ECO:0000313" key="5">
    <source>
        <dbReference type="EMBL" id="SEB99441.1"/>
    </source>
</evidence>
<dbReference type="PROSITE" id="PS50949">
    <property type="entry name" value="HTH_GNTR"/>
    <property type="match status" value="1"/>
</dbReference>
<dbReference type="Proteomes" id="UP000182409">
    <property type="component" value="Unassembled WGS sequence"/>
</dbReference>
<dbReference type="PRINTS" id="PR00035">
    <property type="entry name" value="HTHGNTR"/>
</dbReference>
<protein>
    <submittedName>
        <fullName evidence="5">Transcriptional regulator, GntR family</fullName>
    </submittedName>
</protein>
<dbReference type="InterPro" id="IPR036388">
    <property type="entry name" value="WH-like_DNA-bd_sf"/>
</dbReference>
<dbReference type="EMBL" id="FNSD01000001">
    <property type="protein sequence ID" value="SEB99441.1"/>
    <property type="molecule type" value="Genomic_DNA"/>
</dbReference>
<reference evidence="5 6" key="1">
    <citation type="submission" date="2016-10" db="EMBL/GenBank/DDBJ databases">
        <authorList>
            <person name="de Groot N.N."/>
        </authorList>
    </citation>
    <scope>NUCLEOTIDE SEQUENCE [LARGE SCALE GENOMIC DNA]</scope>
    <source>
        <strain evidence="5 6">AB35.6</strain>
    </source>
</reference>
<dbReference type="RefSeq" id="WP_074654244.1">
    <property type="nucleotide sequence ID" value="NZ_FNSD01000001.1"/>
</dbReference>
<proteinExistence type="predicted"/>
<dbReference type="InterPro" id="IPR011711">
    <property type="entry name" value="GntR_C"/>
</dbReference>
<dbReference type="SMART" id="SM00345">
    <property type="entry name" value="HTH_GNTR"/>
    <property type="match status" value="1"/>
</dbReference>
<name>A0A1H4NW79_9BACT</name>
<feature type="domain" description="HTH gntR-type" evidence="4">
    <location>
        <begin position="4"/>
        <end position="72"/>
    </location>
</feature>
<keyword evidence="2" id="KW-0238">DNA-binding</keyword>
<accession>A0A1H4NW79</accession>
<dbReference type="AlphaFoldDB" id="A0A1H4NW79"/>
<dbReference type="SUPFAM" id="SSF46785">
    <property type="entry name" value="Winged helix' DNA-binding domain"/>
    <property type="match status" value="1"/>
</dbReference>
<dbReference type="GO" id="GO:0003700">
    <property type="term" value="F:DNA-binding transcription factor activity"/>
    <property type="evidence" value="ECO:0007669"/>
    <property type="project" value="InterPro"/>
</dbReference>
<dbReference type="SUPFAM" id="SSF48008">
    <property type="entry name" value="GntR ligand-binding domain-like"/>
    <property type="match status" value="1"/>
</dbReference>
<evidence type="ECO:0000256" key="2">
    <source>
        <dbReference type="ARBA" id="ARBA00023125"/>
    </source>
</evidence>
<dbReference type="PANTHER" id="PTHR43537:SF5">
    <property type="entry name" value="UXU OPERON TRANSCRIPTIONAL REGULATOR"/>
    <property type="match status" value="1"/>
</dbReference>
<keyword evidence="3" id="KW-0804">Transcription</keyword>
<dbReference type="Pfam" id="PF00392">
    <property type="entry name" value="GntR"/>
    <property type="match status" value="1"/>
</dbReference>